<evidence type="ECO:0000313" key="2">
    <source>
        <dbReference type="Proteomes" id="UP001217089"/>
    </source>
</evidence>
<reference evidence="1 2" key="1">
    <citation type="submission" date="2022-12" db="EMBL/GenBank/DDBJ databases">
        <title>Chromosome-level genome of Tegillarca granosa.</title>
        <authorList>
            <person name="Kim J."/>
        </authorList>
    </citation>
    <scope>NUCLEOTIDE SEQUENCE [LARGE SCALE GENOMIC DNA]</scope>
    <source>
        <strain evidence="1">Teg-2019</strain>
        <tissue evidence="1">Adductor muscle</tissue>
    </source>
</reference>
<protein>
    <submittedName>
        <fullName evidence="1">Uncharacterized protein</fullName>
    </submittedName>
</protein>
<organism evidence="1 2">
    <name type="scientific">Tegillarca granosa</name>
    <name type="common">Malaysian cockle</name>
    <name type="synonym">Anadara granosa</name>
    <dbReference type="NCBI Taxonomy" id="220873"/>
    <lineage>
        <taxon>Eukaryota</taxon>
        <taxon>Metazoa</taxon>
        <taxon>Spiralia</taxon>
        <taxon>Lophotrochozoa</taxon>
        <taxon>Mollusca</taxon>
        <taxon>Bivalvia</taxon>
        <taxon>Autobranchia</taxon>
        <taxon>Pteriomorphia</taxon>
        <taxon>Arcoida</taxon>
        <taxon>Arcoidea</taxon>
        <taxon>Arcidae</taxon>
        <taxon>Tegillarca</taxon>
    </lineage>
</organism>
<keyword evidence="2" id="KW-1185">Reference proteome</keyword>
<accession>A0ABQ9FXR9</accession>
<name>A0ABQ9FXR9_TEGGR</name>
<comment type="caution">
    <text evidence="1">The sequence shown here is derived from an EMBL/GenBank/DDBJ whole genome shotgun (WGS) entry which is preliminary data.</text>
</comment>
<proteinExistence type="predicted"/>
<evidence type="ECO:0000313" key="1">
    <source>
        <dbReference type="EMBL" id="KAJ8320503.1"/>
    </source>
</evidence>
<gene>
    <name evidence="1" type="ORF">KUTeg_002090</name>
</gene>
<sequence length="139" mass="16270">MTIGGIVTSKYKFIYNLSHNQLAKDDHVNKKYLLKGSVQCLKDQKKFLPDKVKPMVRCELPDNCFGLQCCLDIKFKIPFGDAEIQKNIPFWFKFSPCTLHIDVGFGTYRFETELFEYEWVCKCSSVLIYTTIYACVYLY</sequence>
<dbReference type="Proteomes" id="UP001217089">
    <property type="component" value="Unassembled WGS sequence"/>
</dbReference>
<dbReference type="EMBL" id="JARBDR010000141">
    <property type="protein sequence ID" value="KAJ8320503.1"/>
    <property type="molecule type" value="Genomic_DNA"/>
</dbReference>